<dbReference type="EMBL" id="JAVLVU010000001">
    <property type="protein sequence ID" value="MDT3404339.1"/>
    <property type="molecule type" value="Genomic_DNA"/>
</dbReference>
<evidence type="ECO:0000256" key="4">
    <source>
        <dbReference type="ARBA" id="ARBA00022692"/>
    </source>
</evidence>
<accession>A0ABU3GX51</accession>
<organism evidence="15 16">
    <name type="scientific">Mucilaginibacter terrae</name>
    <dbReference type="NCBI Taxonomy" id="1955052"/>
    <lineage>
        <taxon>Bacteria</taxon>
        <taxon>Pseudomonadati</taxon>
        <taxon>Bacteroidota</taxon>
        <taxon>Sphingobacteriia</taxon>
        <taxon>Sphingobacteriales</taxon>
        <taxon>Sphingobacteriaceae</taxon>
        <taxon>Mucilaginibacter</taxon>
    </lineage>
</organism>
<feature type="chain" id="PRO_5046353835" evidence="12">
    <location>
        <begin position="21"/>
        <end position="822"/>
    </location>
</feature>
<comment type="caution">
    <text evidence="15">The sequence shown here is derived from an EMBL/GenBank/DDBJ whole genome shotgun (WGS) entry which is preliminary data.</text>
</comment>
<comment type="similarity">
    <text evidence="10 11">Belongs to the TonB-dependent receptor family.</text>
</comment>
<keyword evidence="3 10" id="KW-1134">Transmembrane beta strand</keyword>
<dbReference type="SUPFAM" id="SSF49452">
    <property type="entry name" value="Starch-binding domain-like"/>
    <property type="match status" value="1"/>
</dbReference>
<keyword evidence="4 10" id="KW-0812">Transmembrane</keyword>
<evidence type="ECO:0000256" key="7">
    <source>
        <dbReference type="ARBA" id="ARBA00023136"/>
    </source>
</evidence>
<evidence type="ECO:0000256" key="11">
    <source>
        <dbReference type="RuleBase" id="RU003357"/>
    </source>
</evidence>
<dbReference type="PANTHER" id="PTHR30069">
    <property type="entry name" value="TONB-DEPENDENT OUTER MEMBRANE RECEPTOR"/>
    <property type="match status" value="1"/>
</dbReference>
<dbReference type="InterPro" id="IPR037066">
    <property type="entry name" value="Plug_dom_sf"/>
</dbReference>
<evidence type="ECO:0000256" key="12">
    <source>
        <dbReference type="SAM" id="SignalP"/>
    </source>
</evidence>
<gene>
    <name evidence="15" type="ORF">QE417_003411</name>
</gene>
<dbReference type="Pfam" id="PF07715">
    <property type="entry name" value="Plug"/>
    <property type="match status" value="1"/>
</dbReference>
<evidence type="ECO:0000256" key="1">
    <source>
        <dbReference type="ARBA" id="ARBA00004571"/>
    </source>
</evidence>
<evidence type="ECO:0000313" key="16">
    <source>
        <dbReference type="Proteomes" id="UP001258315"/>
    </source>
</evidence>
<dbReference type="Pfam" id="PF13715">
    <property type="entry name" value="CarbopepD_reg_2"/>
    <property type="match status" value="1"/>
</dbReference>
<dbReference type="InterPro" id="IPR000531">
    <property type="entry name" value="Beta-barrel_TonB"/>
</dbReference>
<keyword evidence="2 10" id="KW-0813">Transport</keyword>
<protein>
    <submittedName>
        <fullName evidence="15">Iron complex outermembrane receptor protein</fullName>
    </submittedName>
</protein>
<evidence type="ECO:0000256" key="8">
    <source>
        <dbReference type="ARBA" id="ARBA00023170"/>
    </source>
</evidence>
<feature type="signal peptide" evidence="12">
    <location>
        <begin position="1"/>
        <end position="20"/>
    </location>
</feature>
<name>A0ABU3GX51_9SPHI</name>
<keyword evidence="16" id="KW-1185">Reference proteome</keyword>
<evidence type="ECO:0000256" key="5">
    <source>
        <dbReference type="ARBA" id="ARBA00022729"/>
    </source>
</evidence>
<reference evidence="16" key="1">
    <citation type="submission" date="2023-07" db="EMBL/GenBank/DDBJ databases">
        <title>Functional and genomic diversity of the sorghum phyllosphere microbiome.</title>
        <authorList>
            <person name="Shade A."/>
        </authorList>
    </citation>
    <scope>NUCLEOTIDE SEQUENCE [LARGE SCALE GENOMIC DNA]</scope>
    <source>
        <strain evidence="16">SORGH_AS_0422</strain>
    </source>
</reference>
<evidence type="ECO:0000259" key="13">
    <source>
        <dbReference type="Pfam" id="PF00593"/>
    </source>
</evidence>
<feature type="domain" description="TonB-dependent receptor-like beta-barrel" evidence="13">
    <location>
        <begin position="268"/>
        <end position="779"/>
    </location>
</feature>
<evidence type="ECO:0000256" key="3">
    <source>
        <dbReference type="ARBA" id="ARBA00022452"/>
    </source>
</evidence>
<sequence>MAKYIYLFISISILFNPVFAQNGSIKGQVISATDGPIGFASVNILNKSVGTRTGNNGQYELRNLAPGNYTIVFSSLGYQKQQVPIEVKANGVTTLNASLVKSESRLNDVIVTGVSRATEVRKNPVPVAVMAKKDMDRHVNNNIIDAIIKGVPGVSAVTTGPNVSKPFIRGLGYNRVLTLYDGIRQEGQQWGDEHGIEIDQYGIARAEVVKGPASLSYGSDALAGVINMIPYLPNYENNALKGDYTVDYHTNNGLIGSSLGLAYKHNDWRFTARGTGKLAHNYKNSVDGRVYGTAYNELNLSAMARVDKKWGYTQFAGTLFNNKQEIPDGSRDSLTRRFTRQILDAGDDIKNRPIVPENELKTYKLNPLYQHIQHYRLYSSSQFNVGEGNINVLLGGQQSVRREYNHPTQPSQAGLYVVLNTLNYDVKYNLPQMAGIETSVSVNGMYQTNRSKDATDFPIPDYDLFDIGAFLFAKKSFGPVDVSGGLRLDNRHINWNNFFVADNPQNGFQKRVTGADTVGTYLQFPSFSKRYNGWSGSLGLTYNVSERLLLKANIARGYRAPNITEIGSNGLDPGAHIVYLGNRTFKPEFNIQQDIGVIAYLKDVDLSAELFNNHIYNYIYQARLNDANGQPVVIVPGNSTYQYQQSKASLYGAEVTVNLHPEKLKWFVWNNSLSYVEGLNKNPELLARVGDAAKYLPFIPPLHARSELRVNFQKESKTLAKPYIKLEADAYATQNHFYALDDTETATPGYTLWNAGCGSGFKNKAGKTILDVFLQVDNVFDKAYQSNLNRLKYFEYYQSSPNGRSGIYNIGRNVSLKVIIPL</sequence>
<dbReference type="Pfam" id="PF00593">
    <property type="entry name" value="TonB_dep_Rec_b-barrel"/>
    <property type="match status" value="1"/>
</dbReference>
<comment type="subcellular location">
    <subcellularLocation>
        <location evidence="1 10">Cell outer membrane</location>
        <topology evidence="1 10">Multi-pass membrane protein</topology>
    </subcellularLocation>
</comment>
<evidence type="ECO:0000256" key="2">
    <source>
        <dbReference type="ARBA" id="ARBA00022448"/>
    </source>
</evidence>
<keyword evidence="9 10" id="KW-0998">Cell outer membrane</keyword>
<keyword evidence="6 11" id="KW-0798">TonB box</keyword>
<dbReference type="SUPFAM" id="SSF56935">
    <property type="entry name" value="Porins"/>
    <property type="match status" value="1"/>
</dbReference>
<evidence type="ECO:0000259" key="14">
    <source>
        <dbReference type="Pfam" id="PF07715"/>
    </source>
</evidence>
<dbReference type="Gene3D" id="2.60.40.1120">
    <property type="entry name" value="Carboxypeptidase-like, regulatory domain"/>
    <property type="match status" value="1"/>
</dbReference>
<proteinExistence type="inferred from homology"/>
<dbReference type="Proteomes" id="UP001258315">
    <property type="component" value="Unassembled WGS sequence"/>
</dbReference>
<evidence type="ECO:0000256" key="10">
    <source>
        <dbReference type="PROSITE-ProRule" id="PRU01360"/>
    </source>
</evidence>
<dbReference type="Gene3D" id="2.170.130.10">
    <property type="entry name" value="TonB-dependent receptor, plug domain"/>
    <property type="match status" value="1"/>
</dbReference>
<keyword evidence="8 15" id="KW-0675">Receptor</keyword>
<dbReference type="InterPro" id="IPR039426">
    <property type="entry name" value="TonB-dep_rcpt-like"/>
</dbReference>
<dbReference type="InterPro" id="IPR013784">
    <property type="entry name" value="Carb-bd-like_fold"/>
</dbReference>
<keyword evidence="7 10" id="KW-0472">Membrane</keyword>
<keyword evidence="5 12" id="KW-0732">Signal</keyword>
<dbReference type="InterPro" id="IPR012910">
    <property type="entry name" value="Plug_dom"/>
</dbReference>
<evidence type="ECO:0000313" key="15">
    <source>
        <dbReference type="EMBL" id="MDT3404339.1"/>
    </source>
</evidence>
<dbReference type="RefSeq" id="WP_311951668.1">
    <property type="nucleotide sequence ID" value="NZ_JAVLVU010000001.1"/>
</dbReference>
<dbReference type="PANTHER" id="PTHR30069:SF29">
    <property type="entry name" value="HEMOGLOBIN AND HEMOGLOBIN-HAPTOGLOBIN-BINDING PROTEIN 1-RELATED"/>
    <property type="match status" value="1"/>
</dbReference>
<dbReference type="Gene3D" id="2.40.170.20">
    <property type="entry name" value="TonB-dependent receptor, beta-barrel domain"/>
    <property type="match status" value="1"/>
</dbReference>
<evidence type="ECO:0000256" key="9">
    <source>
        <dbReference type="ARBA" id="ARBA00023237"/>
    </source>
</evidence>
<dbReference type="InterPro" id="IPR036942">
    <property type="entry name" value="Beta-barrel_TonB_sf"/>
</dbReference>
<evidence type="ECO:0000256" key="6">
    <source>
        <dbReference type="ARBA" id="ARBA00023077"/>
    </source>
</evidence>
<dbReference type="PROSITE" id="PS52016">
    <property type="entry name" value="TONB_DEPENDENT_REC_3"/>
    <property type="match status" value="1"/>
</dbReference>
<feature type="domain" description="TonB-dependent receptor plug" evidence="14">
    <location>
        <begin position="120"/>
        <end position="225"/>
    </location>
</feature>